<keyword evidence="1" id="KW-0012">Acyltransferase</keyword>
<keyword evidence="1" id="KW-0808">Transferase</keyword>
<dbReference type="KEGG" id="rdp:RD2015_781"/>
<dbReference type="Proteomes" id="UP000060699">
    <property type="component" value="Chromosome"/>
</dbReference>
<dbReference type="PANTHER" id="PTHR36927">
    <property type="entry name" value="BLR4337 PROTEIN"/>
    <property type="match status" value="1"/>
</dbReference>
<reference evidence="1 2" key="1">
    <citation type="submission" date="2015-12" db="EMBL/GenBank/DDBJ databases">
        <title>Complete genome of Roseateles depolymerans KCTC 42856.</title>
        <authorList>
            <person name="Kim K.M."/>
        </authorList>
    </citation>
    <scope>NUCLEOTIDE SEQUENCE [LARGE SCALE GENOMIC DNA]</scope>
    <source>
        <strain evidence="1 2">KCTC 42856</strain>
    </source>
</reference>
<dbReference type="PANTHER" id="PTHR36927:SF4">
    <property type="entry name" value="BLR5718 PROTEIN"/>
    <property type="match status" value="1"/>
</dbReference>
<evidence type="ECO:0000313" key="2">
    <source>
        <dbReference type="Proteomes" id="UP000060699"/>
    </source>
</evidence>
<gene>
    <name evidence="1" type="ORF">RD2015_781</name>
</gene>
<dbReference type="PATRIC" id="fig|76731.3.peg.793"/>
<dbReference type="InterPro" id="IPR002656">
    <property type="entry name" value="Acyl_transf_3_dom"/>
</dbReference>
<name>A0A0U3M9I9_9BURK</name>
<accession>A0A0U3M9I9</accession>
<organism evidence="1 2">
    <name type="scientific">Roseateles depolymerans</name>
    <dbReference type="NCBI Taxonomy" id="76731"/>
    <lineage>
        <taxon>Bacteria</taxon>
        <taxon>Pseudomonadati</taxon>
        <taxon>Pseudomonadota</taxon>
        <taxon>Betaproteobacteria</taxon>
        <taxon>Burkholderiales</taxon>
        <taxon>Sphaerotilaceae</taxon>
        <taxon>Roseateles</taxon>
    </lineage>
</organism>
<dbReference type="STRING" id="76731.RD2015_781"/>
<dbReference type="AlphaFoldDB" id="A0A0U3M9I9"/>
<protein>
    <submittedName>
        <fullName evidence="1">Acyltransferase 3</fullName>
    </submittedName>
</protein>
<dbReference type="GO" id="GO:0016747">
    <property type="term" value="F:acyltransferase activity, transferring groups other than amino-acyl groups"/>
    <property type="evidence" value="ECO:0007669"/>
    <property type="project" value="InterPro"/>
</dbReference>
<keyword evidence="2" id="KW-1185">Reference proteome</keyword>
<dbReference type="OrthoDB" id="5446016at2"/>
<dbReference type="Pfam" id="PF01757">
    <property type="entry name" value="Acyl_transf_3"/>
    <property type="match status" value="1"/>
</dbReference>
<sequence>MTLPAQTSSPGSPVPSQRGFGLDALRAAMTMLVVLHHTAITYGAMGGWFYKEVLPDGSLSSKLLIFFCTFNQAFFMGLFFLLAGYFTPAALARKGVGPYLWDRFIRLGLPLLFFGLVLGPMTIALAQTAQGKGFLETLLFLIRHGEFERGPLWFCQALLMLACAAALVFKLNGLKRVSTPSSAQLLAAALLTGAAAFLLRLWWPVGTQWWGLQLGYFAGYLTLFWGGYAVAGTRWLERLDLVQVQQWRRVRRWVLPVLPVMALAAPAVPLLRGAPEGGWNVLAAVYAFWEPLVAWGVILGLLWRFQHQVEGSSKLWRSLAARAYTIFVIHAPVVVGVSLAWRHVQAPALVKFLVTGGVSCWVSYLLAGGWLWVWGRVTAMGGSARGRVQAL</sequence>
<dbReference type="InterPro" id="IPR050623">
    <property type="entry name" value="Glucan_succinyl_AcylTrfase"/>
</dbReference>
<proteinExistence type="predicted"/>
<dbReference type="EMBL" id="CP013729">
    <property type="protein sequence ID" value="ALV05277.1"/>
    <property type="molecule type" value="Genomic_DNA"/>
</dbReference>
<dbReference type="RefSeq" id="WP_058937178.1">
    <property type="nucleotide sequence ID" value="NZ_CP013729.1"/>
</dbReference>
<evidence type="ECO:0000313" key="1">
    <source>
        <dbReference type="EMBL" id="ALV05277.1"/>
    </source>
</evidence>